<dbReference type="SMART" id="SM00857">
    <property type="entry name" value="Resolvase"/>
    <property type="match status" value="1"/>
</dbReference>
<dbReference type="PANTHER" id="PTHR30461:SF23">
    <property type="entry name" value="DNA RECOMBINASE-RELATED"/>
    <property type="match status" value="1"/>
</dbReference>
<sequence>MKHFVALARVSSREQEREGFSLDVQEDALRAYAQRHDGSISKLYRIAETATRRDERKTFRELITYAMEHAAEIDGLLFYKVDRAARNLYDYIELERLESEYHIPFISTSQPTDNSPAGRMMRRQLAMFASYTTEQQG</sequence>
<evidence type="ECO:0000313" key="2">
    <source>
        <dbReference type="EMBL" id="EQD67987.1"/>
    </source>
</evidence>
<dbReference type="PROSITE" id="PS51736">
    <property type="entry name" value="RECOMBINASES_3"/>
    <property type="match status" value="1"/>
</dbReference>
<organism evidence="2">
    <name type="scientific">mine drainage metagenome</name>
    <dbReference type="NCBI Taxonomy" id="410659"/>
    <lineage>
        <taxon>unclassified sequences</taxon>
        <taxon>metagenomes</taxon>
        <taxon>ecological metagenomes</taxon>
    </lineage>
</organism>
<feature type="non-terminal residue" evidence="2">
    <location>
        <position position="137"/>
    </location>
</feature>
<evidence type="ECO:0000259" key="1">
    <source>
        <dbReference type="PROSITE" id="PS51736"/>
    </source>
</evidence>
<dbReference type="Pfam" id="PF00239">
    <property type="entry name" value="Resolvase"/>
    <property type="match status" value="1"/>
</dbReference>
<accession>T1BDS0</accession>
<dbReference type="InterPro" id="IPR036162">
    <property type="entry name" value="Resolvase-like_N_sf"/>
</dbReference>
<dbReference type="SUPFAM" id="SSF53041">
    <property type="entry name" value="Resolvase-like"/>
    <property type="match status" value="1"/>
</dbReference>
<dbReference type="AlphaFoldDB" id="T1BDS0"/>
<comment type="caution">
    <text evidence="2">The sequence shown here is derived from an EMBL/GenBank/DDBJ whole genome shotgun (WGS) entry which is preliminary data.</text>
</comment>
<feature type="domain" description="Resolvase/invertase-type recombinase catalytic" evidence="1">
    <location>
        <begin position="3"/>
        <end position="137"/>
    </location>
</feature>
<dbReference type="GO" id="GO:0000150">
    <property type="term" value="F:DNA strand exchange activity"/>
    <property type="evidence" value="ECO:0007669"/>
    <property type="project" value="InterPro"/>
</dbReference>
<reference evidence="2" key="1">
    <citation type="submission" date="2013-08" db="EMBL/GenBank/DDBJ databases">
        <authorList>
            <person name="Mendez C."/>
            <person name="Richter M."/>
            <person name="Ferrer M."/>
            <person name="Sanchez J."/>
        </authorList>
    </citation>
    <scope>NUCLEOTIDE SEQUENCE</scope>
</reference>
<reference evidence="2" key="2">
    <citation type="journal article" date="2014" name="ISME J.">
        <title>Microbial stratification in low pH oxic and suboxic macroscopic growths along an acid mine drainage.</title>
        <authorList>
            <person name="Mendez-Garcia C."/>
            <person name="Mesa V."/>
            <person name="Sprenger R.R."/>
            <person name="Richter M."/>
            <person name="Diez M.S."/>
            <person name="Solano J."/>
            <person name="Bargiela R."/>
            <person name="Golyshina O.V."/>
            <person name="Manteca A."/>
            <person name="Ramos J.L."/>
            <person name="Gallego J.R."/>
            <person name="Llorente I."/>
            <person name="Martins Dos Santos V.A."/>
            <person name="Jensen O.N."/>
            <person name="Pelaez A.I."/>
            <person name="Sanchez J."/>
            <person name="Ferrer M."/>
        </authorList>
    </citation>
    <scope>NUCLEOTIDE SEQUENCE</scope>
</reference>
<name>T1BDS0_9ZZZZ</name>
<dbReference type="InterPro" id="IPR050639">
    <property type="entry name" value="SSR_resolvase"/>
</dbReference>
<proteinExistence type="predicted"/>
<gene>
    <name evidence="2" type="ORF">B2A_00590</name>
</gene>
<dbReference type="PANTHER" id="PTHR30461">
    <property type="entry name" value="DNA-INVERTASE FROM LAMBDOID PROPHAGE"/>
    <property type="match status" value="1"/>
</dbReference>
<dbReference type="Gene3D" id="3.40.50.1390">
    <property type="entry name" value="Resolvase, N-terminal catalytic domain"/>
    <property type="match status" value="1"/>
</dbReference>
<dbReference type="GO" id="GO:0003677">
    <property type="term" value="F:DNA binding"/>
    <property type="evidence" value="ECO:0007669"/>
    <property type="project" value="InterPro"/>
</dbReference>
<protein>
    <submittedName>
        <fullName evidence="2">Protein containing Resolvase</fullName>
    </submittedName>
</protein>
<dbReference type="CDD" id="cd00338">
    <property type="entry name" value="Ser_Recombinase"/>
    <property type="match status" value="1"/>
</dbReference>
<dbReference type="EMBL" id="AUZZ01000459">
    <property type="protein sequence ID" value="EQD67987.1"/>
    <property type="molecule type" value="Genomic_DNA"/>
</dbReference>
<dbReference type="InterPro" id="IPR006119">
    <property type="entry name" value="Resolv_N"/>
</dbReference>